<dbReference type="GO" id="GO:0005789">
    <property type="term" value="C:endoplasmic reticulum membrane"/>
    <property type="evidence" value="ECO:0007669"/>
    <property type="project" value="TreeGrafter"/>
</dbReference>
<evidence type="ECO:0000256" key="9">
    <source>
        <dbReference type="ARBA" id="ARBA00023002"/>
    </source>
</evidence>
<evidence type="ECO:0000256" key="6">
    <source>
        <dbReference type="ARBA" id="ARBA00022857"/>
    </source>
</evidence>
<dbReference type="FunFam" id="1.20.120.1630:FF:000011">
    <property type="entry name" value="Delta(14)-sterol reductase"/>
    <property type="match status" value="1"/>
</dbReference>
<dbReference type="InterPro" id="IPR001171">
    <property type="entry name" value="ERG24_DHCR-like"/>
</dbReference>
<evidence type="ECO:0000256" key="4">
    <source>
        <dbReference type="ARBA" id="ARBA00022516"/>
    </source>
</evidence>
<dbReference type="Gene3D" id="1.20.120.1630">
    <property type="match status" value="1"/>
</dbReference>
<keyword evidence="9" id="KW-0560">Oxidoreductase</keyword>
<evidence type="ECO:0000256" key="14">
    <source>
        <dbReference type="ARBA" id="ARBA00023221"/>
    </source>
</evidence>
<keyword evidence="7" id="KW-0752">Steroid biosynthesis</keyword>
<dbReference type="PANTHER" id="PTHR21257:SF52">
    <property type="entry name" value="DELTA(14)-STEROL REDUCTASE TM7SF2"/>
    <property type="match status" value="1"/>
</dbReference>
<dbReference type="PROSITE" id="PS01018">
    <property type="entry name" value="STEROL_REDUCT_2"/>
    <property type="match status" value="1"/>
</dbReference>
<evidence type="ECO:0000256" key="3">
    <source>
        <dbReference type="ARBA" id="ARBA00012413"/>
    </source>
</evidence>
<evidence type="ECO:0000256" key="15">
    <source>
        <dbReference type="ARBA" id="ARBA00030165"/>
    </source>
</evidence>
<evidence type="ECO:0000256" key="19">
    <source>
        <dbReference type="SAM" id="Phobius"/>
    </source>
</evidence>
<evidence type="ECO:0000256" key="7">
    <source>
        <dbReference type="ARBA" id="ARBA00022955"/>
    </source>
</evidence>
<gene>
    <name evidence="20" type="ORF">CLEP1334_LOCUS19194</name>
</gene>
<dbReference type="GO" id="GO:0050613">
    <property type="term" value="F:Delta14-sterol reductase activity"/>
    <property type="evidence" value="ECO:0007669"/>
    <property type="project" value="UniProtKB-EC"/>
</dbReference>
<keyword evidence="13" id="KW-1207">Sterol metabolism</keyword>
<dbReference type="GO" id="GO:0016126">
    <property type="term" value="P:sterol biosynthetic process"/>
    <property type="evidence" value="ECO:0007669"/>
    <property type="project" value="UniProtKB-KW"/>
</dbReference>
<keyword evidence="11" id="KW-0443">Lipid metabolism</keyword>
<dbReference type="InterPro" id="IPR018083">
    <property type="entry name" value="Sterol_reductase_CS"/>
</dbReference>
<dbReference type="PROSITE" id="PS01017">
    <property type="entry name" value="STEROL_REDUCT_1"/>
    <property type="match status" value="1"/>
</dbReference>
<keyword evidence="8 19" id="KW-1133">Transmembrane helix</keyword>
<feature type="transmembrane region" description="Helical" evidence="19">
    <location>
        <begin position="160"/>
        <end position="181"/>
    </location>
</feature>
<sequence>MVLTRRAAASASSTAPPEAIVAPTAASVHYEFGGPLGALGVMLLLPIVVVVLYFGCGASTCIAGWPSSMEHVRAALDAARATPLWDWKATGVVFGWSITQALLYVVLPGPKTYGVLLRNGSRLRYPMNGHLAFWLSLLALKLLPYTGGSLVYLYDHYLQLATASMALSVLLSVLSFAASFVPGCELAEGGDTGNRLYDFFIGRALNPRVGALDLKAMCELRPGLIGWVVLNLGMAAAQFERIGHVSWPMICVVAFQAVYVWDALYHEQAILTTMDITTDGFGFMLAFGDMTWVPFTYSLQARLLVDHDPLLPPLALACITLLNCVGYFVFRGANSQKDAFRRDSTDPDVSHLQWMQTTRGSKLLVSGWWGLARKINYTGDWLMGLSWSLCCGAISPIAYFYPVYFGVLLTHRAARDDHFCRLKYGDDWQEYKRRVPYIFVPGVI</sequence>
<evidence type="ECO:0000256" key="1">
    <source>
        <dbReference type="ARBA" id="ARBA00004141"/>
    </source>
</evidence>
<dbReference type="PANTHER" id="PTHR21257">
    <property type="entry name" value="DELTA(14)-STEROL REDUCTASE"/>
    <property type="match status" value="1"/>
</dbReference>
<keyword evidence="4" id="KW-0444">Lipid biosynthesis</keyword>
<evidence type="ECO:0000256" key="16">
    <source>
        <dbReference type="ARBA" id="ARBA00031227"/>
    </source>
</evidence>
<accession>A0A7S0NZH8</accession>
<reference evidence="20" key="1">
    <citation type="submission" date="2021-01" db="EMBL/GenBank/DDBJ databases">
        <authorList>
            <person name="Corre E."/>
            <person name="Pelletier E."/>
            <person name="Niang G."/>
            <person name="Scheremetjew M."/>
            <person name="Finn R."/>
            <person name="Kale V."/>
            <person name="Holt S."/>
            <person name="Cochrane G."/>
            <person name="Meng A."/>
            <person name="Brown T."/>
            <person name="Cohen L."/>
        </authorList>
    </citation>
    <scope>NUCLEOTIDE SEQUENCE</scope>
    <source>
        <strain evidence="20">RCC1130</strain>
    </source>
</reference>
<feature type="transmembrane region" description="Helical" evidence="19">
    <location>
        <begin position="131"/>
        <end position="154"/>
    </location>
</feature>
<comment type="pathway">
    <text evidence="17">Steroid biosynthesis.</text>
</comment>
<evidence type="ECO:0000256" key="13">
    <source>
        <dbReference type="ARBA" id="ARBA00023166"/>
    </source>
</evidence>
<proteinExistence type="inferred from homology"/>
<name>A0A7S0NZH8_9EUKA</name>
<organism evidence="20">
    <name type="scientific">Calcidiscus leptoporus</name>
    <dbReference type="NCBI Taxonomy" id="127549"/>
    <lineage>
        <taxon>Eukaryota</taxon>
        <taxon>Haptista</taxon>
        <taxon>Haptophyta</taxon>
        <taxon>Prymnesiophyceae</taxon>
        <taxon>Coccolithales</taxon>
        <taxon>Calcidiscaceae</taxon>
        <taxon>Calcidiscus</taxon>
    </lineage>
</organism>
<evidence type="ECO:0000256" key="12">
    <source>
        <dbReference type="ARBA" id="ARBA00023136"/>
    </source>
</evidence>
<keyword evidence="12 19" id="KW-0472">Membrane</keyword>
<feature type="transmembrane region" description="Helical" evidence="19">
    <location>
        <begin position="381"/>
        <end position="401"/>
    </location>
</feature>
<keyword evidence="6" id="KW-0521">NADP</keyword>
<evidence type="ECO:0000256" key="17">
    <source>
        <dbReference type="ARBA" id="ARBA00060577"/>
    </source>
</evidence>
<evidence type="ECO:0000256" key="18">
    <source>
        <dbReference type="ARBA" id="ARBA00069705"/>
    </source>
</evidence>
<dbReference type="EMBL" id="HBER01037887">
    <property type="protein sequence ID" value="CAD8543907.1"/>
    <property type="molecule type" value="Transcribed_RNA"/>
</dbReference>
<feature type="transmembrane region" description="Helical" evidence="19">
    <location>
        <begin position="276"/>
        <end position="295"/>
    </location>
</feature>
<feature type="transmembrane region" description="Helical" evidence="19">
    <location>
        <begin position="310"/>
        <end position="330"/>
    </location>
</feature>
<comment type="similarity">
    <text evidence="2">Belongs to the ERG4/ERG24 family.</text>
</comment>
<feature type="transmembrane region" description="Helical" evidence="19">
    <location>
        <begin position="43"/>
        <end position="65"/>
    </location>
</feature>
<evidence type="ECO:0000256" key="10">
    <source>
        <dbReference type="ARBA" id="ARBA00023011"/>
    </source>
</evidence>
<keyword evidence="5 19" id="KW-0812">Transmembrane</keyword>
<evidence type="ECO:0000256" key="5">
    <source>
        <dbReference type="ARBA" id="ARBA00022692"/>
    </source>
</evidence>
<keyword evidence="14" id="KW-0753">Steroid metabolism</keyword>
<comment type="subcellular location">
    <subcellularLocation>
        <location evidence="1">Membrane</location>
        <topology evidence="1">Multi-pass membrane protein</topology>
    </subcellularLocation>
</comment>
<feature type="transmembrane region" description="Helical" evidence="19">
    <location>
        <begin position="245"/>
        <end position="264"/>
    </location>
</feature>
<dbReference type="Pfam" id="PF01222">
    <property type="entry name" value="ERG4_ERG24"/>
    <property type="match status" value="1"/>
</dbReference>
<evidence type="ECO:0000256" key="2">
    <source>
        <dbReference type="ARBA" id="ARBA00005402"/>
    </source>
</evidence>
<protein>
    <recommendedName>
        <fullName evidence="18">Delta(14)-sterol reductase</fullName>
        <ecNumber evidence="3">1.3.1.70</ecNumber>
    </recommendedName>
    <alternativeName>
        <fullName evidence="15">C-14 sterol reductase</fullName>
    </alternativeName>
    <alternativeName>
        <fullName evidence="16">Sterol C14-reductase</fullName>
    </alternativeName>
</protein>
<dbReference type="AlphaFoldDB" id="A0A7S0NZH8"/>
<evidence type="ECO:0000256" key="8">
    <source>
        <dbReference type="ARBA" id="ARBA00022989"/>
    </source>
</evidence>
<dbReference type="EC" id="1.3.1.70" evidence="3"/>
<evidence type="ECO:0000256" key="11">
    <source>
        <dbReference type="ARBA" id="ARBA00023098"/>
    </source>
</evidence>
<evidence type="ECO:0000313" key="20">
    <source>
        <dbReference type="EMBL" id="CAD8543907.1"/>
    </source>
</evidence>
<keyword evidence="10" id="KW-0756">Sterol biosynthesis</keyword>